<dbReference type="GO" id="GO:0005929">
    <property type="term" value="C:cilium"/>
    <property type="evidence" value="ECO:0007669"/>
    <property type="project" value="TreeGrafter"/>
</dbReference>
<dbReference type="RefSeq" id="XP_002503807.1">
    <property type="nucleotide sequence ID" value="XM_002503761.1"/>
</dbReference>
<protein>
    <recommendedName>
        <fullName evidence="5">Tetratricopeptide repeat protein 29</fullName>
    </recommendedName>
</protein>
<dbReference type="InterPro" id="IPR051476">
    <property type="entry name" value="Bac_ResReg_Asp_Phosphatase"/>
</dbReference>
<evidence type="ECO:0000256" key="5">
    <source>
        <dbReference type="ARBA" id="ARBA00040665"/>
    </source>
</evidence>
<evidence type="ECO:0000313" key="7">
    <source>
        <dbReference type="Proteomes" id="UP000002009"/>
    </source>
</evidence>
<evidence type="ECO:0000256" key="2">
    <source>
        <dbReference type="ARBA" id="ARBA00022490"/>
    </source>
</evidence>
<dbReference type="GO" id="GO:0003341">
    <property type="term" value="P:cilium movement"/>
    <property type="evidence" value="ECO:0007669"/>
    <property type="project" value="TreeGrafter"/>
</dbReference>
<keyword evidence="7" id="KW-1185">Reference proteome</keyword>
<dbReference type="KEGG" id="mis:MICPUN_59782"/>
<dbReference type="OMA" id="QLAWMSG"/>
<dbReference type="EMBL" id="CP001328">
    <property type="protein sequence ID" value="ACO65065.1"/>
    <property type="molecule type" value="Genomic_DNA"/>
</dbReference>
<dbReference type="eggNOG" id="ENOG502RAK9">
    <property type="taxonomic scope" value="Eukaryota"/>
</dbReference>
<name>C1E9N3_MICCC</name>
<dbReference type="AlphaFoldDB" id="C1E9N3"/>
<gene>
    <name evidence="6" type="ORF">MICPUN_59782</name>
</gene>
<dbReference type="STRING" id="296587.C1E9N3"/>
<dbReference type="SUPFAM" id="SSF48452">
    <property type="entry name" value="TPR-like"/>
    <property type="match status" value="2"/>
</dbReference>
<evidence type="ECO:0000313" key="6">
    <source>
        <dbReference type="EMBL" id="ACO65065.1"/>
    </source>
</evidence>
<evidence type="ECO:0000256" key="4">
    <source>
        <dbReference type="ARBA" id="ARBA00022803"/>
    </source>
</evidence>
<comment type="subcellular location">
    <subcellularLocation>
        <location evidence="1">Cytoplasm</location>
    </subcellularLocation>
</comment>
<dbReference type="GeneID" id="8244742"/>
<sequence length="456" mass="48216">MSAMRGASFKDKLAVLEATTPDGSIPNEPGALKPRYDDLKKSLCLDALVAGCPDAFVDFYYLCTSGDGVGDDNLTADEMERALINPDDYEEFEEVPMDKMPFVKDALVAAESALRGDALGGPNDDPAVAVQDAYGALAEYFLGTDDRAKAAYFYDKCVAAAVAARRPELEMAACARVGKTHEAAGNLETAVASFERQLRLADDLSAAAPMDADLKNALGDARGNCVRTYFAIAERSADADDKERSVAYLTSCLRVCVEAAEDAADTSDDAEGGGLDDLEKGTEGKANHRLGLAQLAAGRAEEAARYQERYLELSERDGDDVGVGCALRALGEAHLARGAVDEAVAALERFAAMESTGAGARARAHCSLGRILLKRRDYARSVGHFERFHELARGLGDARLLDVARVNLGVARGVASEGGFIAKVAAAGPASEAAAAHVESLVTWKDSRTPIEGVHS</sequence>
<dbReference type="PANTHER" id="PTHR46630">
    <property type="entry name" value="TETRATRICOPEPTIDE REPEAT PROTEIN 29"/>
    <property type="match status" value="1"/>
</dbReference>
<dbReference type="InParanoid" id="C1E9N3"/>
<dbReference type="PANTHER" id="PTHR46630:SF1">
    <property type="entry name" value="TETRATRICOPEPTIDE REPEAT PROTEIN 29"/>
    <property type="match status" value="1"/>
</dbReference>
<proteinExistence type="predicted"/>
<accession>C1E9N3</accession>
<dbReference type="OrthoDB" id="626167at2759"/>
<keyword evidence="3" id="KW-0677">Repeat</keyword>
<dbReference type="SMART" id="SM00028">
    <property type="entry name" value="TPR"/>
    <property type="match status" value="4"/>
</dbReference>
<dbReference type="GO" id="GO:0005737">
    <property type="term" value="C:cytoplasm"/>
    <property type="evidence" value="ECO:0007669"/>
    <property type="project" value="UniProtKB-SubCell"/>
</dbReference>
<dbReference type="Proteomes" id="UP000002009">
    <property type="component" value="Chromosome 7"/>
</dbReference>
<evidence type="ECO:0000256" key="1">
    <source>
        <dbReference type="ARBA" id="ARBA00004496"/>
    </source>
</evidence>
<dbReference type="InterPro" id="IPR011990">
    <property type="entry name" value="TPR-like_helical_dom_sf"/>
</dbReference>
<keyword evidence="4" id="KW-0802">TPR repeat</keyword>
<dbReference type="Gene3D" id="1.25.40.10">
    <property type="entry name" value="Tetratricopeptide repeat domain"/>
    <property type="match status" value="1"/>
</dbReference>
<reference evidence="6 7" key="1">
    <citation type="journal article" date="2009" name="Science">
        <title>Green evolution and dynamic adaptations revealed by genomes of the marine picoeukaryotes Micromonas.</title>
        <authorList>
            <person name="Worden A.Z."/>
            <person name="Lee J.H."/>
            <person name="Mock T."/>
            <person name="Rouze P."/>
            <person name="Simmons M.P."/>
            <person name="Aerts A.L."/>
            <person name="Allen A.E."/>
            <person name="Cuvelier M.L."/>
            <person name="Derelle E."/>
            <person name="Everett M.V."/>
            <person name="Foulon E."/>
            <person name="Grimwood J."/>
            <person name="Gundlach H."/>
            <person name="Henrissat B."/>
            <person name="Napoli C."/>
            <person name="McDonald S.M."/>
            <person name="Parker M.S."/>
            <person name="Rombauts S."/>
            <person name="Salamov A."/>
            <person name="Von Dassow P."/>
            <person name="Badger J.H."/>
            <person name="Coutinho P.M."/>
            <person name="Demir E."/>
            <person name="Dubchak I."/>
            <person name="Gentemann C."/>
            <person name="Eikrem W."/>
            <person name="Gready J.E."/>
            <person name="John U."/>
            <person name="Lanier W."/>
            <person name="Lindquist E.A."/>
            <person name="Lucas S."/>
            <person name="Mayer K.F."/>
            <person name="Moreau H."/>
            <person name="Not F."/>
            <person name="Otillar R."/>
            <person name="Panaud O."/>
            <person name="Pangilinan J."/>
            <person name="Paulsen I."/>
            <person name="Piegu B."/>
            <person name="Poliakov A."/>
            <person name="Robbens S."/>
            <person name="Schmutz J."/>
            <person name="Toulza E."/>
            <person name="Wyss T."/>
            <person name="Zelensky A."/>
            <person name="Zhou K."/>
            <person name="Armbrust E.V."/>
            <person name="Bhattacharya D."/>
            <person name="Goodenough U.W."/>
            <person name="Van de Peer Y."/>
            <person name="Grigoriev I.V."/>
        </authorList>
    </citation>
    <scope>NUCLEOTIDE SEQUENCE [LARGE SCALE GENOMIC DNA]</scope>
    <source>
        <strain evidence="7">RCC299 / NOUM17</strain>
    </source>
</reference>
<dbReference type="Pfam" id="PF13176">
    <property type="entry name" value="TPR_7"/>
    <property type="match status" value="1"/>
</dbReference>
<dbReference type="InterPro" id="IPR019734">
    <property type="entry name" value="TPR_rpt"/>
</dbReference>
<organism evidence="6 7">
    <name type="scientific">Micromonas commoda (strain RCC299 / NOUM17 / CCMP2709)</name>
    <name type="common">Picoplanktonic green alga</name>
    <dbReference type="NCBI Taxonomy" id="296587"/>
    <lineage>
        <taxon>Eukaryota</taxon>
        <taxon>Viridiplantae</taxon>
        <taxon>Chlorophyta</taxon>
        <taxon>Mamiellophyceae</taxon>
        <taxon>Mamiellales</taxon>
        <taxon>Mamiellaceae</taxon>
        <taxon>Micromonas</taxon>
    </lineage>
</organism>
<evidence type="ECO:0000256" key="3">
    <source>
        <dbReference type="ARBA" id="ARBA00022737"/>
    </source>
</evidence>
<keyword evidence="2" id="KW-0963">Cytoplasm</keyword>